<organism evidence="2 3">
    <name type="scientific">Sphingobium subterraneum</name>
    <dbReference type="NCBI Taxonomy" id="627688"/>
    <lineage>
        <taxon>Bacteria</taxon>
        <taxon>Pseudomonadati</taxon>
        <taxon>Pseudomonadota</taxon>
        <taxon>Alphaproteobacteria</taxon>
        <taxon>Sphingomonadales</taxon>
        <taxon>Sphingomonadaceae</taxon>
        <taxon>Sphingobium</taxon>
    </lineage>
</organism>
<dbReference type="NCBIfam" id="TIGR00199">
    <property type="entry name" value="PncC_domain"/>
    <property type="match status" value="1"/>
</dbReference>
<dbReference type="Pfam" id="PF02464">
    <property type="entry name" value="CinA"/>
    <property type="match status" value="1"/>
</dbReference>
<accession>A0A841J1K1</accession>
<keyword evidence="2" id="KW-0378">Hydrolase</keyword>
<dbReference type="RefSeq" id="WP_184080683.1">
    <property type="nucleotide sequence ID" value="NZ_JACIJP010000003.1"/>
</dbReference>
<evidence type="ECO:0000313" key="3">
    <source>
        <dbReference type="Proteomes" id="UP000552700"/>
    </source>
</evidence>
<name>A0A841J1K1_9SPHN</name>
<gene>
    <name evidence="2" type="ORF">FHS92_002275</name>
</gene>
<evidence type="ECO:0000259" key="1">
    <source>
        <dbReference type="Pfam" id="PF02464"/>
    </source>
</evidence>
<keyword evidence="3" id="KW-1185">Reference proteome</keyword>
<dbReference type="EC" id="3.5.1.42" evidence="2"/>
<dbReference type="GO" id="GO:0019159">
    <property type="term" value="F:nicotinamide-nucleotide amidase activity"/>
    <property type="evidence" value="ECO:0007669"/>
    <property type="project" value="UniProtKB-EC"/>
</dbReference>
<dbReference type="AlphaFoldDB" id="A0A841J1K1"/>
<dbReference type="Proteomes" id="UP000552700">
    <property type="component" value="Unassembled WGS sequence"/>
</dbReference>
<comment type="caution">
    <text evidence="2">The sequence shown here is derived from an EMBL/GenBank/DDBJ whole genome shotgun (WGS) entry which is preliminary data.</text>
</comment>
<protein>
    <submittedName>
        <fullName evidence="2">Nicotinamide-nucleotide amidase</fullName>
        <ecNumber evidence="2">3.5.1.42</ecNumber>
    </submittedName>
</protein>
<dbReference type="InterPro" id="IPR008136">
    <property type="entry name" value="CinA_C"/>
</dbReference>
<dbReference type="SUPFAM" id="SSF142433">
    <property type="entry name" value="CinA-like"/>
    <property type="match status" value="1"/>
</dbReference>
<proteinExistence type="predicted"/>
<feature type="domain" description="CinA C-terminal" evidence="1">
    <location>
        <begin position="17"/>
        <end position="167"/>
    </location>
</feature>
<evidence type="ECO:0000313" key="2">
    <source>
        <dbReference type="EMBL" id="MBB6124530.1"/>
    </source>
</evidence>
<dbReference type="InterPro" id="IPR036653">
    <property type="entry name" value="CinA-like_C"/>
</dbReference>
<sequence length="189" mass="20448">MTTTLTALLPREVQRTTAHLLQSAVEKELRIATAENCTGGLLAALLTDVEGQDNVLDRGFVVHDASAKSELLGLDAEQVALWGVASAEMAIAMAQGALRHSRADIACAITGCESKSDGEEETQRGLVHFACARQEGVALHREEKFGAVDRGTLRVECLRVAVMMIQDAVRLMDNRQAPFTNSRSRFELG</sequence>
<reference evidence="2 3" key="1">
    <citation type="submission" date="2020-08" db="EMBL/GenBank/DDBJ databases">
        <title>Genomic Encyclopedia of Type Strains, Phase IV (KMG-IV): sequencing the most valuable type-strain genomes for metagenomic binning, comparative biology and taxonomic classification.</title>
        <authorList>
            <person name="Goeker M."/>
        </authorList>
    </citation>
    <scope>NUCLEOTIDE SEQUENCE [LARGE SCALE GENOMIC DNA]</scope>
    <source>
        <strain evidence="2 3">DSM 102255</strain>
    </source>
</reference>
<dbReference type="EMBL" id="JACIJP010000003">
    <property type="protein sequence ID" value="MBB6124530.1"/>
    <property type="molecule type" value="Genomic_DNA"/>
</dbReference>
<dbReference type="Gene3D" id="3.90.950.20">
    <property type="entry name" value="CinA-like"/>
    <property type="match status" value="1"/>
</dbReference>